<dbReference type="InterPro" id="IPR036259">
    <property type="entry name" value="MFS_trans_sf"/>
</dbReference>
<accession>A0A9P1GHI2</accession>
<feature type="domain" description="Major facilitator superfamily (MFS) profile" evidence="7">
    <location>
        <begin position="121"/>
        <end position="506"/>
    </location>
</feature>
<dbReference type="Gene3D" id="1.20.1250.20">
    <property type="entry name" value="MFS general substrate transporter like domains"/>
    <property type="match status" value="1"/>
</dbReference>
<feature type="transmembrane region" description="Helical" evidence="6">
    <location>
        <begin position="391"/>
        <end position="411"/>
    </location>
</feature>
<feature type="transmembrane region" description="Helical" evidence="6">
    <location>
        <begin position="284"/>
        <end position="302"/>
    </location>
</feature>
<dbReference type="InterPro" id="IPR020846">
    <property type="entry name" value="MFS_dom"/>
</dbReference>
<evidence type="ECO:0000256" key="5">
    <source>
        <dbReference type="ARBA" id="ARBA00023136"/>
    </source>
</evidence>
<feature type="transmembrane region" description="Helical" evidence="6">
    <location>
        <begin position="360"/>
        <end position="379"/>
    </location>
</feature>
<dbReference type="GO" id="GO:0016020">
    <property type="term" value="C:membrane"/>
    <property type="evidence" value="ECO:0007669"/>
    <property type="project" value="UniProtKB-SubCell"/>
</dbReference>
<reference evidence="8" key="1">
    <citation type="submission" date="2022-10" db="EMBL/GenBank/DDBJ databases">
        <authorList>
            <person name="Chen Y."/>
            <person name="Dougan E. K."/>
            <person name="Chan C."/>
            <person name="Rhodes N."/>
            <person name="Thang M."/>
        </authorList>
    </citation>
    <scope>NUCLEOTIDE SEQUENCE</scope>
</reference>
<dbReference type="AlphaFoldDB" id="A0A9P1GHI2"/>
<dbReference type="SUPFAM" id="SSF103473">
    <property type="entry name" value="MFS general substrate transporter"/>
    <property type="match status" value="1"/>
</dbReference>
<evidence type="ECO:0000256" key="6">
    <source>
        <dbReference type="SAM" id="Phobius"/>
    </source>
</evidence>
<comment type="caution">
    <text evidence="8">The sequence shown here is derived from an EMBL/GenBank/DDBJ whole genome shotgun (WGS) entry which is preliminary data.</text>
</comment>
<keyword evidence="3 6" id="KW-0812">Transmembrane</keyword>
<evidence type="ECO:0000256" key="2">
    <source>
        <dbReference type="ARBA" id="ARBA00022448"/>
    </source>
</evidence>
<dbReference type="PANTHER" id="PTHR23504:SF15">
    <property type="entry name" value="MAJOR FACILITATOR SUPERFAMILY (MFS) PROFILE DOMAIN-CONTAINING PROTEIN"/>
    <property type="match status" value="1"/>
</dbReference>
<organism evidence="8">
    <name type="scientific">Cladocopium goreaui</name>
    <dbReference type="NCBI Taxonomy" id="2562237"/>
    <lineage>
        <taxon>Eukaryota</taxon>
        <taxon>Sar</taxon>
        <taxon>Alveolata</taxon>
        <taxon>Dinophyceae</taxon>
        <taxon>Suessiales</taxon>
        <taxon>Symbiodiniaceae</taxon>
        <taxon>Cladocopium</taxon>
    </lineage>
</organism>
<feature type="transmembrane region" description="Helical" evidence="6">
    <location>
        <begin position="446"/>
        <end position="467"/>
    </location>
</feature>
<dbReference type="OrthoDB" id="439136at2759"/>
<evidence type="ECO:0000256" key="4">
    <source>
        <dbReference type="ARBA" id="ARBA00022989"/>
    </source>
</evidence>
<feature type="transmembrane region" description="Helical" evidence="6">
    <location>
        <begin position="258"/>
        <end position="278"/>
    </location>
</feature>
<evidence type="ECO:0000313" key="9">
    <source>
        <dbReference type="EMBL" id="CAL4801513.1"/>
    </source>
</evidence>
<name>A0A9P1GHI2_9DINO</name>
<keyword evidence="10" id="KW-1185">Reference proteome</keyword>
<dbReference type="Pfam" id="PF07690">
    <property type="entry name" value="MFS_1"/>
    <property type="match status" value="2"/>
</dbReference>
<evidence type="ECO:0000313" key="8">
    <source>
        <dbReference type="EMBL" id="CAI4014201.1"/>
    </source>
</evidence>
<feature type="transmembrane region" description="Helical" evidence="6">
    <location>
        <begin position="473"/>
        <end position="491"/>
    </location>
</feature>
<keyword evidence="5 6" id="KW-0472">Membrane</keyword>
<dbReference type="EMBL" id="CAMXCT020006223">
    <property type="protein sequence ID" value="CAL1167576.1"/>
    <property type="molecule type" value="Genomic_DNA"/>
</dbReference>
<reference evidence="9 10" key="2">
    <citation type="submission" date="2024-05" db="EMBL/GenBank/DDBJ databases">
        <authorList>
            <person name="Chen Y."/>
            <person name="Shah S."/>
            <person name="Dougan E. K."/>
            <person name="Thang M."/>
            <person name="Chan C."/>
        </authorList>
    </citation>
    <scope>NUCLEOTIDE SEQUENCE [LARGE SCALE GENOMIC DNA]</scope>
</reference>
<evidence type="ECO:0000256" key="1">
    <source>
        <dbReference type="ARBA" id="ARBA00004141"/>
    </source>
</evidence>
<dbReference type="PANTHER" id="PTHR23504">
    <property type="entry name" value="MAJOR FACILITATOR SUPERFAMILY DOMAIN-CONTAINING PROTEIN 10"/>
    <property type="match status" value="1"/>
</dbReference>
<gene>
    <name evidence="8" type="ORF">C1SCF055_LOCUS39116</name>
</gene>
<dbReference type="EMBL" id="CAMXCT010006223">
    <property type="protein sequence ID" value="CAI4014201.1"/>
    <property type="molecule type" value="Genomic_DNA"/>
</dbReference>
<proteinExistence type="predicted"/>
<dbReference type="GO" id="GO:0022857">
    <property type="term" value="F:transmembrane transporter activity"/>
    <property type="evidence" value="ECO:0007669"/>
    <property type="project" value="InterPro"/>
</dbReference>
<evidence type="ECO:0000313" key="10">
    <source>
        <dbReference type="Proteomes" id="UP001152797"/>
    </source>
</evidence>
<evidence type="ECO:0000256" key="3">
    <source>
        <dbReference type="ARBA" id="ARBA00022692"/>
    </source>
</evidence>
<sequence>MATMALPQPMLVVQTPMSSCRERMHHSAYFRSHEFQLRPVACRLRPTLAPQLPSSLVSWRLPSSHFSRACGEGEVPKEAPEEAEQVPKIRNSTVSRACGEGEVLEEAPEEAEQVPKIRNSPGRFIFLVYFMHLLSFTMGGPLLPMLRKHFHLVAAKTGLLTSAFPFGMLFALAVFPGLSDRYGRRPILIICFAGLTCGFLLQAKALLSNWSFEAFLIFRALSGAFAGCAVVMKAFIADAYTNPKQLPQAMAFREATGTASYIVGPTLGGILISMGGIASITLTGAVLSIVSIFILLCMAPTPQVKRGRAKPGNDADGKMPLQLVSIVIFVHGLYGLGQSVFEAFFGVWCFEHFGLGPASVGPLLTCLACLVFLAHTFLYRVLVNNFGVVEVAVMGLLSMASAFLAMCAGSLCWVLLFYAFGVPSFTPSVPILLAKLAPPHQRGRIIAVDAGVMSVARILSPALLGLLYEHGPLRAFAFSACALVLAAGLMASQARAADVQVAPRPKGPKRRWFNRFWRRKL</sequence>
<feature type="transmembrane region" description="Helical" evidence="6">
    <location>
        <begin position="124"/>
        <end position="143"/>
    </location>
</feature>
<protein>
    <submittedName>
        <fullName evidence="9">Ribulose-phosphate 3-epimerase</fullName>
    </submittedName>
</protein>
<keyword evidence="2" id="KW-0813">Transport</keyword>
<feature type="transmembrane region" description="Helical" evidence="6">
    <location>
        <begin position="216"/>
        <end position="237"/>
    </location>
</feature>
<evidence type="ECO:0000259" key="7">
    <source>
        <dbReference type="PROSITE" id="PS50850"/>
    </source>
</evidence>
<feature type="transmembrane region" description="Helical" evidence="6">
    <location>
        <begin position="149"/>
        <end position="175"/>
    </location>
</feature>
<dbReference type="CDD" id="cd17330">
    <property type="entry name" value="MFS_SLC46_TetA_like"/>
    <property type="match status" value="1"/>
</dbReference>
<comment type="subcellular location">
    <subcellularLocation>
        <location evidence="1">Membrane</location>
        <topology evidence="1">Multi-pass membrane protein</topology>
    </subcellularLocation>
</comment>
<keyword evidence="4 6" id="KW-1133">Transmembrane helix</keyword>
<dbReference type="EMBL" id="CAMXCT030006223">
    <property type="protein sequence ID" value="CAL4801513.1"/>
    <property type="molecule type" value="Genomic_DNA"/>
</dbReference>
<dbReference type="InterPro" id="IPR011701">
    <property type="entry name" value="MFS"/>
</dbReference>
<dbReference type="Proteomes" id="UP001152797">
    <property type="component" value="Unassembled WGS sequence"/>
</dbReference>
<feature type="transmembrane region" description="Helical" evidence="6">
    <location>
        <begin position="187"/>
        <end position="210"/>
    </location>
</feature>
<feature type="transmembrane region" description="Helical" evidence="6">
    <location>
        <begin position="323"/>
        <end position="348"/>
    </location>
</feature>
<dbReference type="PROSITE" id="PS50850">
    <property type="entry name" value="MFS"/>
    <property type="match status" value="1"/>
</dbReference>